<protein>
    <recommendedName>
        <fullName evidence="3">HTH tetR-type domain-containing protein</fullName>
    </recommendedName>
</protein>
<evidence type="ECO:0000313" key="4">
    <source>
        <dbReference type="EMBL" id="GAA3647841.1"/>
    </source>
</evidence>
<proteinExistence type="predicted"/>
<name>A0ABP7B4R9_9MICO</name>
<feature type="DNA-binding region" description="H-T-H motif" evidence="2">
    <location>
        <begin position="33"/>
        <end position="52"/>
    </location>
</feature>
<dbReference type="PROSITE" id="PS50977">
    <property type="entry name" value="HTH_TETR_2"/>
    <property type="match status" value="1"/>
</dbReference>
<dbReference type="SUPFAM" id="SSF46689">
    <property type="entry name" value="Homeodomain-like"/>
    <property type="match status" value="1"/>
</dbReference>
<evidence type="ECO:0000313" key="5">
    <source>
        <dbReference type="Proteomes" id="UP001410795"/>
    </source>
</evidence>
<dbReference type="Pfam" id="PF00440">
    <property type="entry name" value="TetR_N"/>
    <property type="match status" value="1"/>
</dbReference>
<dbReference type="Gene3D" id="1.10.357.10">
    <property type="entry name" value="Tetracycline Repressor, domain 2"/>
    <property type="match status" value="1"/>
</dbReference>
<reference evidence="5" key="1">
    <citation type="journal article" date="2019" name="Int. J. Syst. Evol. Microbiol.">
        <title>The Global Catalogue of Microorganisms (GCM) 10K type strain sequencing project: providing services to taxonomists for standard genome sequencing and annotation.</title>
        <authorList>
            <consortium name="The Broad Institute Genomics Platform"/>
            <consortium name="The Broad Institute Genome Sequencing Center for Infectious Disease"/>
            <person name="Wu L."/>
            <person name="Ma J."/>
        </authorList>
    </citation>
    <scope>NUCLEOTIDE SEQUENCE [LARGE SCALE GENOMIC DNA]</scope>
    <source>
        <strain evidence="5">JCM 16546</strain>
    </source>
</reference>
<evidence type="ECO:0000259" key="3">
    <source>
        <dbReference type="PROSITE" id="PS50977"/>
    </source>
</evidence>
<comment type="caution">
    <text evidence="4">The sequence shown here is derived from an EMBL/GenBank/DDBJ whole genome shotgun (WGS) entry which is preliminary data.</text>
</comment>
<keyword evidence="5" id="KW-1185">Reference proteome</keyword>
<dbReference type="Proteomes" id="UP001410795">
    <property type="component" value="Unassembled WGS sequence"/>
</dbReference>
<dbReference type="InterPro" id="IPR009057">
    <property type="entry name" value="Homeodomain-like_sf"/>
</dbReference>
<sequence length="209" mass="22676">MAARGPRGGITAEGVLRAADRLLVDRGRVEGISLRGVAAEVGVAVNALYTYFPSLDAIWHDLADERLGRLEPQELLDHECAHCALLELADRAVRVLSTPGTVSLLRRGPVLGRCSFILSETIMALTEHGRLDPRDAHDLVVGWFYGSSVLDGEGWTSGTDAIRDADPLQDFPRIAHRSAPDRRQQAEAILHGIGLACSAARTRPATDRR</sequence>
<gene>
    <name evidence="4" type="ORF">GCM10022202_04180</name>
</gene>
<accession>A0ABP7B4R9</accession>
<dbReference type="RefSeq" id="WP_221856587.1">
    <property type="nucleotide sequence ID" value="NZ_BAAAYV010000002.1"/>
</dbReference>
<evidence type="ECO:0000256" key="1">
    <source>
        <dbReference type="ARBA" id="ARBA00023125"/>
    </source>
</evidence>
<dbReference type="InterPro" id="IPR001647">
    <property type="entry name" value="HTH_TetR"/>
</dbReference>
<keyword evidence="1 2" id="KW-0238">DNA-binding</keyword>
<evidence type="ECO:0000256" key="2">
    <source>
        <dbReference type="PROSITE-ProRule" id="PRU00335"/>
    </source>
</evidence>
<dbReference type="EMBL" id="BAAAYV010000002">
    <property type="protein sequence ID" value="GAA3647841.1"/>
    <property type="molecule type" value="Genomic_DNA"/>
</dbReference>
<feature type="domain" description="HTH tetR-type" evidence="3">
    <location>
        <begin position="9"/>
        <end position="70"/>
    </location>
</feature>
<organism evidence="4 5">
    <name type="scientific">Microbacterium marinilacus</name>
    <dbReference type="NCBI Taxonomy" id="415209"/>
    <lineage>
        <taxon>Bacteria</taxon>
        <taxon>Bacillati</taxon>
        <taxon>Actinomycetota</taxon>
        <taxon>Actinomycetes</taxon>
        <taxon>Micrococcales</taxon>
        <taxon>Microbacteriaceae</taxon>
        <taxon>Microbacterium</taxon>
    </lineage>
</organism>